<dbReference type="PIRSF" id="PIRSF039032">
    <property type="entry name" value="HigB-2"/>
    <property type="match status" value="1"/>
</dbReference>
<reference evidence="1" key="2">
    <citation type="journal article" date="2021" name="PeerJ">
        <title>Extensive microbial diversity within the chicken gut microbiome revealed by metagenomics and culture.</title>
        <authorList>
            <person name="Gilroy R."/>
            <person name="Ravi A."/>
            <person name="Getino M."/>
            <person name="Pursley I."/>
            <person name="Horton D.L."/>
            <person name="Alikhan N.F."/>
            <person name="Baker D."/>
            <person name="Gharbi K."/>
            <person name="Hall N."/>
            <person name="Watson M."/>
            <person name="Adriaenssens E.M."/>
            <person name="Foster-Nyarko E."/>
            <person name="Jarju S."/>
            <person name="Secka A."/>
            <person name="Antonio M."/>
            <person name="Oren A."/>
            <person name="Chaudhuri R.R."/>
            <person name="La Ragione R."/>
            <person name="Hildebrand F."/>
            <person name="Pallen M.J."/>
        </authorList>
    </citation>
    <scope>NUCLEOTIDE SEQUENCE</scope>
    <source>
        <strain evidence="1">CHK189-12415</strain>
    </source>
</reference>
<dbReference type="AlphaFoldDB" id="A0A9D1J3V4"/>
<dbReference type="Proteomes" id="UP000824241">
    <property type="component" value="Unassembled WGS sequence"/>
</dbReference>
<protein>
    <submittedName>
        <fullName evidence="1">Type II toxin-antitoxin system RelE/ParE family toxin</fullName>
    </submittedName>
</protein>
<evidence type="ECO:0000313" key="1">
    <source>
        <dbReference type="EMBL" id="HIR60051.1"/>
    </source>
</evidence>
<dbReference type="EMBL" id="DVHA01000016">
    <property type="protein sequence ID" value="HIR60051.1"/>
    <property type="molecule type" value="Genomic_DNA"/>
</dbReference>
<accession>A0A9D1J3V4</accession>
<proteinExistence type="predicted"/>
<reference evidence="1" key="1">
    <citation type="submission" date="2020-10" db="EMBL/GenBank/DDBJ databases">
        <authorList>
            <person name="Gilroy R."/>
        </authorList>
    </citation>
    <scope>NUCLEOTIDE SEQUENCE</scope>
    <source>
        <strain evidence="1">CHK189-12415</strain>
    </source>
</reference>
<dbReference type="Pfam" id="PF06296">
    <property type="entry name" value="RelE"/>
    <property type="match status" value="1"/>
</dbReference>
<sequence length="110" mass="12358">MERVFILTSVFEKSWANMGLGDKELRELQLTLLKNPDAGDVIPDLAGARKIRIPLAGRGKSGGGRVIYVDVVIREQIYLLLAYPKNVQTDLNPAQKKVIRNLIEMLKEEP</sequence>
<organism evidence="1 2">
    <name type="scientific">Candidatus Faecivivens stercoravium</name>
    <dbReference type="NCBI Taxonomy" id="2840803"/>
    <lineage>
        <taxon>Bacteria</taxon>
        <taxon>Bacillati</taxon>
        <taxon>Bacillota</taxon>
        <taxon>Clostridia</taxon>
        <taxon>Eubacteriales</taxon>
        <taxon>Oscillospiraceae</taxon>
        <taxon>Oscillospiraceae incertae sedis</taxon>
        <taxon>Candidatus Faecivivens</taxon>
    </lineage>
</organism>
<dbReference type="InterPro" id="IPR009387">
    <property type="entry name" value="HigB-2"/>
</dbReference>
<name>A0A9D1J3V4_9FIRM</name>
<evidence type="ECO:0000313" key="2">
    <source>
        <dbReference type="Proteomes" id="UP000824241"/>
    </source>
</evidence>
<gene>
    <name evidence="1" type="ORF">IAB37_00520</name>
</gene>
<comment type="caution">
    <text evidence="1">The sequence shown here is derived from an EMBL/GenBank/DDBJ whole genome shotgun (WGS) entry which is preliminary data.</text>
</comment>